<reference evidence="2 3" key="1">
    <citation type="submission" date="2024-04" db="EMBL/GenBank/DDBJ databases">
        <authorList>
            <person name="Fracassetti M."/>
        </authorList>
    </citation>
    <scope>NUCLEOTIDE SEQUENCE [LARGE SCALE GENOMIC DNA]</scope>
</reference>
<keyword evidence="3" id="KW-1185">Reference proteome</keyword>
<evidence type="ECO:0000256" key="1">
    <source>
        <dbReference type="SAM" id="MobiDB-lite"/>
    </source>
</evidence>
<feature type="region of interest" description="Disordered" evidence="1">
    <location>
        <begin position="26"/>
        <end position="52"/>
    </location>
</feature>
<proteinExistence type="predicted"/>
<sequence>MRESFVALIARFDLFLGQRQMAKGEGLKVEHANVRAPPSPPMTSMEQPAPPVTAAVQPASGQQLPVEEPLPTLVYAPVKIMNTEPTIPSFFIVPILNAIVETPDNLAS</sequence>
<gene>
    <name evidence="2" type="ORF">LTRI10_LOCUS41826</name>
</gene>
<dbReference type="Proteomes" id="UP001497516">
    <property type="component" value="Chromosome 7"/>
</dbReference>
<name>A0AAV2FW42_9ROSI</name>
<evidence type="ECO:0000313" key="2">
    <source>
        <dbReference type="EMBL" id="CAL1401785.1"/>
    </source>
</evidence>
<dbReference type="AlphaFoldDB" id="A0AAV2FW42"/>
<dbReference type="EMBL" id="OZ034820">
    <property type="protein sequence ID" value="CAL1401785.1"/>
    <property type="molecule type" value="Genomic_DNA"/>
</dbReference>
<evidence type="ECO:0000313" key="3">
    <source>
        <dbReference type="Proteomes" id="UP001497516"/>
    </source>
</evidence>
<organism evidence="2 3">
    <name type="scientific">Linum trigynum</name>
    <dbReference type="NCBI Taxonomy" id="586398"/>
    <lineage>
        <taxon>Eukaryota</taxon>
        <taxon>Viridiplantae</taxon>
        <taxon>Streptophyta</taxon>
        <taxon>Embryophyta</taxon>
        <taxon>Tracheophyta</taxon>
        <taxon>Spermatophyta</taxon>
        <taxon>Magnoliopsida</taxon>
        <taxon>eudicotyledons</taxon>
        <taxon>Gunneridae</taxon>
        <taxon>Pentapetalae</taxon>
        <taxon>rosids</taxon>
        <taxon>fabids</taxon>
        <taxon>Malpighiales</taxon>
        <taxon>Linaceae</taxon>
        <taxon>Linum</taxon>
    </lineage>
</organism>
<accession>A0AAV2FW42</accession>
<protein>
    <submittedName>
        <fullName evidence="2">Uncharacterized protein</fullName>
    </submittedName>
</protein>